<dbReference type="InterPro" id="IPR011330">
    <property type="entry name" value="Glyco_hydro/deAcase_b/a-brl"/>
</dbReference>
<evidence type="ECO:0000256" key="14">
    <source>
        <dbReference type="ARBA" id="ARBA00023180"/>
    </source>
</evidence>
<keyword evidence="5" id="KW-1003">Cell membrane</keyword>
<evidence type="ECO:0000256" key="7">
    <source>
        <dbReference type="ARBA" id="ARBA00022525"/>
    </source>
</evidence>
<evidence type="ECO:0000256" key="9">
    <source>
        <dbReference type="ARBA" id="ARBA00022723"/>
    </source>
</evidence>
<evidence type="ECO:0000256" key="10">
    <source>
        <dbReference type="ARBA" id="ARBA00022729"/>
    </source>
</evidence>
<keyword evidence="8" id="KW-0336">GPI-anchor</keyword>
<evidence type="ECO:0000256" key="3">
    <source>
        <dbReference type="ARBA" id="ARBA00004609"/>
    </source>
</evidence>
<evidence type="ECO:0000256" key="8">
    <source>
        <dbReference type="ARBA" id="ARBA00022622"/>
    </source>
</evidence>
<dbReference type="GO" id="GO:0006032">
    <property type="term" value="P:chitin catabolic process"/>
    <property type="evidence" value="ECO:0007669"/>
    <property type="project" value="UniProtKB-KW"/>
</dbReference>
<feature type="signal peptide" evidence="22">
    <location>
        <begin position="1"/>
        <end position="16"/>
    </location>
</feature>
<dbReference type="GO" id="GO:0098552">
    <property type="term" value="C:side of membrane"/>
    <property type="evidence" value="ECO:0007669"/>
    <property type="project" value="UniProtKB-KW"/>
</dbReference>
<comment type="catalytic activity">
    <reaction evidence="21">
        <text>[(1-&gt;4)-N-acetyl-beta-D-glucosaminyl](n) + n H2O = chitosan + n acetate</text>
        <dbReference type="Rhea" id="RHEA:10464"/>
        <dbReference type="Rhea" id="RHEA-COMP:9593"/>
        <dbReference type="Rhea" id="RHEA-COMP:9597"/>
        <dbReference type="ChEBI" id="CHEBI:15377"/>
        <dbReference type="ChEBI" id="CHEBI:17029"/>
        <dbReference type="ChEBI" id="CHEBI:30089"/>
        <dbReference type="ChEBI" id="CHEBI:57704"/>
        <dbReference type="EC" id="3.5.1.41"/>
    </reaction>
    <physiologicalReaction direction="left-to-right" evidence="21">
        <dbReference type="Rhea" id="RHEA:10465"/>
    </physiologicalReaction>
</comment>
<evidence type="ECO:0000256" key="20">
    <source>
        <dbReference type="ARBA" id="ARBA00024056"/>
    </source>
</evidence>
<dbReference type="GO" id="GO:0009272">
    <property type="term" value="P:fungal-type cell wall biogenesis"/>
    <property type="evidence" value="ECO:0007669"/>
    <property type="project" value="UniProtKB-ARBA"/>
</dbReference>
<evidence type="ECO:0000256" key="4">
    <source>
        <dbReference type="ARBA" id="ARBA00010973"/>
    </source>
</evidence>
<comment type="cofactor">
    <cofactor evidence="1">
        <name>Co(2+)</name>
        <dbReference type="ChEBI" id="CHEBI:48828"/>
    </cofactor>
</comment>
<dbReference type="EC" id="3.5.1.41" evidence="20"/>
<keyword evidence="9" id="KW-0479">Metal-binding</keyword>
<dbReference type="GO" id="GO:0005886">
    <property type="term" value="C:plasma membrane"/>
    <property type="evidence" value="ECO:0007669"/>
    <property type="project" value="UniProtKB-SubCell"/>
</dbReference>
<dbReference type="GeneID" id="87805846"/>
<evidence type="ECO:0000256" key="18">
    <source>
        <dbReference type="ARBA" id="ARBA00023316"/>
    </source>
</evidence>
<dbReference type="RefSeq" id="XP_062625094.1">
    <property type="nucleotide sequence ID" value="XM_062769110.1"/>
</dbReference>
<comment type="similarity">
    <text evidence="4">Belongs to the polysaccharide deacetylase family.</text>
</comment>
<dbReference type="AlphaFoldDB" id="A0AAF1BGM9"/>
<dbReference type="PANTHER" id="PTHR10587">
    <property type="entry name" value="GLYCOSYL TRANSFERASE-RELATED"/>
    <property type="match status" value="1"/>
</dbReference>
<dbReference type="PROSITE" id="PS51677">
    <property type="entry name" value="NODB"/>
    <property type="match status" value="1"/>
</dbReference>
<evidence type="ECO:0000256" key="21">
    <source>
        <dbReference type="ARBA" id="ARBA00048494"/>
    </source>
</evidence>
<reference evidence="24" key="1">
    <citation type="submission" date="2023-10" db="EMBL/GenBank/DDBJ databases">
        <authorList>
            <person name="Noh H."/>
        </authorList>
    </citation>
    <scope>NUCLEOTIDE SEQUENCE</scope>
    <source>
        <strain evidence="24">DUCC4014</strain>
    </source>
</reference>
<dbReference type="SUPFAM" id="SSF88713">
    <property type="entry name" value="Glycoside hydrolase/deacetylase"/>
    <property type="match status" value="1"/>
</dbReference>
<dbReference type="GO" id="GO:0046872">
    <property type="term" value="F:metal ion binding"/>
    <property type="evidence" value="ECO:0007669"/>
    <property type="project" value="UniProtKB-KW"/>
</dbReference>
<dbReference type="PANTHER" id="PTHR10587:SF98">
    <property type="entry name" value="CHITIN DEACETYLASE"/>
    <property type="match status" value="1"/>
</dbReference>
<keyword evidence="6" id="KW-0134">Cell wall</keyword>
<dbReference type="EMBL" id="CP086715">
    <property type="protein sequence ID" value="WOO79062.1"/>
    <property type="molecule type" value="Genomic_DNA"/>
</dbReference>
<keyword evidence="16" id="KW-0170">Cobalt</keyword>
<evidence type="ECO:0000256" key="19">
    <source>
        <dbReference type="ARBA" id="ARBA00023326"/>
    </source>
</evidence>
<feature type="chain" id="PRO_5041902669" description="chitin deacetylase" evidence="22">
    <location>
        <begin position="17"/>
        <end position="439"/>
    </location>
</feature>
<dbReference type="InterPro" id="IPR002509">
    <property type="entry name" value="NODB_dom"/>
</dbReference>
<keyword evidence="13" id="KW-0472">Membrane</keyword>
<evidence type="ECO:0000256" key="5">
    <source>
        <dbReference type="ARBA" id="ARBA00022475"/>
    </source>
</evidence>
<sequence>MLVATASISLLGLAAAHIGCSGHNIARRNIGGEHNVIYDKRQVDGSNVDVAAECAPYSYAPMANSKPKYPSIWVQPAALVPGDTEAAALFATINATVAQKVPNSNSPHGTLKGDWAGVNYPPGDADCWWTQTRCTTPAASLGLQPDITNLPEPETWGLGFDDGPNCSHNALYNFLQTNNQKATMFFIGSNVIDWPVQAIRARDDGHHICVHTWSHPYMTALTNEQVFAELYYTRQVIKEVVGVTPTCWRPPYGDVDNRVRVIASALNLSNVLWKNDTFDWSVGTNNITAADVTNNYQKIITAAGQGQYATQGLTVLNHEINNFTMQEFIEQYPNIKGAFKHIVPLSAAMNWTHPYVEQNYTFQSFDEYVAGTPASGAAAASSDAASGSASGAAGSGTGTASGAAASAASAKASSKPSSAGVTRPAAGVLVVAIAAALLL</sequence>
<evidence type="ECO:0000256" key="6">
    <source>
        <dbReference type="ARBA" id="ARBA00022512"/>
    </source>
</evidence>
<keyword evidence="14" id="KW-0325">Glycoprotein</keyword>
<gene>
    <name evidence="24" type="primary">CDA_0</name>
    <name evidence="24" type="ORF">LOC62_02G002599</name>
</gene>
<dbReference type="InterPro" id="IPR050248">
    <property type="entry name" value="Polysacc_deacetylase_ArnD"/>
</dbReference>
<dbReference type="GO" id="GO:0004099">
    <property type="term" value="F:chitin deacetylase activity"/>
    <property type="evidence" value="ECO:0007669"/>
    <property type="project" value="UniProtKB-EC"/>
</dbReference>
<dbReference type="GO" id="GO:0000272">
    <property type="term" value="P:polysaccharide catabolic process"/>
    <property type="evidence" value="ECO:0007669"/>
    <property type="project" value="UniProtKB-KW"/>
</dbReference>
<dbReference type="GO" id="GO:0071555">
    <property type="term" value="P:cell wall organization"/>
    <property type="evidence" value="ECO:0007669"/>
    <property type="project" value="UniProtKB-KW"/>
</dbReference>
<keyword evidence="25" id="KW-1185">Reference proteome</keyword>
<evidence type="ECO:0000256" key="11">
    <source>
        <dbReference type="ARBA" id="ARBA00022801"/>
    </source>
</evidence>
<dbReference type="CDD" id="cd10952">
    <property type="entry name" value="CE4_MrCDA_like"/>
    <property type="match status" value="1"/>
</dbReference>
<evidence type="ECO:0000313" key="24">
    <source>
        <dbReference type="EMBL" id="WOO79062.1"/>
    </source>
</evidence>
<keyword evidence="15" id="KW-0119">Carbohydrate metabolism</keyword>
<keyword evidence="18" id="KW-0961">Cell wall biogenesis/degradation</keyword>
<dbReference type="Gene3D" id="3.20.20.370">
    <property type="entry name" value="Glycoside hydrolase/deacetylase"/>
    <property type="match status" value="1"/>
</dbReference>
<evidence type="ECO:0000256" key="22">
    <source>
        <dbReference type="SAM" id="SignalP"/>
    </source>
</evidence>
<keyword evidence="10 22" id="KW-0732">Signal</keyword>
<accession>A0AAF1BGM9</accession>
<proteinExistence type="inferred from homology"/>
<name>A0AAF1BGM9_9TREE</name>
<evidence type="ECO:0000256" key="2">
    <source>
        <dbReference type="ARBA" id="ARBA00004191"/>
    </source>
</evidence>
<keyword evidence="12" id="KW-0146">Chitin degradation</keyword>
<dbReference type="Pfam" id="PF01522">
    <property type="entry name" value="Polysacc_deac_1"/>
    <property type="match status" value="1"/>
</dbReference>
<evidence type="ECO:0000256" key="15">
    <source>
        <dbReference type="ARBA" id="ARBA00023277"/>
    </source>
</evidence>
<dbReference type="FunFam" id="3.20.20.370:FF:000004">
    <property type="entry name" value="Related to Chitin deacetylase"/>
    <property type="match status" value="1"/>
</dbReference>
<feature type="domain" description="NodB homology" evidence="23">
    <location>
        <begin position="154"/>
        <end position="346"/>
    </location>
</feature>
<keyword evidence="11" id="KW-0378">Hydrolase</keyword>
<evidence type="ECO:0000259" key="23">
    <source>
        <dbReference type="PROSITE" id="PS51677"/>
    </source>
</evidence>
<protein>
    <recommendedName>
        <fullName evidence="20">chitin deacetylase</fullName>
        <ecNumber evidence="20">3.5.1.41</ecNumber>
    </recommendedName>
</protein>
<evidence type="ECO:0000256" key="12">
    <source>
        <dbReference type="ARBA" id="ARBA00023024"/>
    </source>
</evidence>
<evidence type="ECO:0000256" key="16">
    <source>
        <dbReference type="ARBA" id="ARBA00023285"/>
    </source>
</evidence>
<evidence type="ECO:0000256" key="1">
    <source>
        <dbReference type="ARBA" id="ARBA00001941"/>
    </source>
</evidence>
<evidence type="ECO:0000313" key="25">
    <source>
        <dbReference type="Proteomes" id="UP000827549"/>
    </source>
</evidence>
<dbReference type="Proteomes" id="UP000827549">
    <property type="component" value="Chromosome 2"/>
</dbReference>
<evidence type="ECO:0000256" key="17">
    <source>
        <dbReference type="ARBA" id="ARBA00023288"/>
    </source>
</evidence>
<evidence type="ECO:0000256" key="13">
    <source>
        <dbReference type="ARBA" id="ARBA00023136"/>
    </source>
</evidence>
<keyword evidence="17" id="KW-0449">Lipoprotein</keyword>
<comment type="subcellular location">
    <subcellularLocation>
        <location evidence="3">Cell membrane</location>
        <topology evidence="3">Lipid-anchor</topology>
        <topology evidence="3">GPI-anchor</topology>
    </subcellularLocation>
    <subcellularLocation>
        <location evidence="2">Secreted</location>
        <location evidence="2">Cell wall</location>
    </subcellularLocation>
</comment>
<keyword evidence="7" id="KW-0964">Secreted</keyword>
<keyword evidence="19" id="KW-0624">Polysaccharide degradation</keyword>
<organism evidence="24 25">
    <name type="scientific">Vanrija pseudolonga</name>
    <dbReference type="NCBI Taxonomy" id="143232"/>
    <lineage>
        <taxon>Eukaryota</taxon>
        <taxon>Fungi</taxon>
        <taxon>Dikarya</taxon>
        <taxon>Basidiomycota</taxon>
        <taxon>Agaricomycotina</taxon>
        <taxon>Tremellomycetes</taxon>
        <taxon>Trichosporonales</taxon>
        <taxon>Trichosporonaceae</taxon>
        <taxon>Vanrija</taxon>
    </lineage>
</organism>